<name>A0A7S8F4C7_9SPHN</name>
<evidence type="ECO:0000313" key="2">
    <source>
        <dbReference type="Proteomes" id="UP000594459"/>
    </source>
</evidence>
<protein>
    <submittedName>
        <fullName evidence="1">Uncharacterized protein</fullName>
    </submittedName>
</protein>
<evidence type="ECO:0000313" key="1">
    <source>
        <dbReference type="EMBL" id="QPC98773.1"/>
    </source>
</evidence>
<dbReference type="AlphaFoldDB" id="A0A7S8F4C7"/>
<proteinExistence type="predicted"/>
<organism evidence="1 2">
    <name type="scientific">Qipengyuania soli</name>
    <dbReference type="NCBI Taxonomy" id="2782568"/>
    <lineage>
        <taxon>Bacteria</taxon>
        <taxon>Pseudomonadati</taxon>
        <taxon>Pseudomonadota</taxon>
        <taxon>Alphaproteobacteria</taxon>
        <taxon>Sphingomonadales</taxon>
        <taxon>Erythrobacteraceae</taxon>
        <taxon>Qipengyuania</taxon>
    </lineage>
</organism>
<accession>A0A7S8F4C7</accession>
<gene>
    <name evidence="1" type="ORF">IRL76_13190</name>
</gene>
<sequence>MSAMSHEFDLSQATMLPPVAASPRLLGDVATLANQWEAVHEAAAAVGHLAQLGREEPSDEVLALPLRAAETGGYTFEAVARGIDDLSAVMQPGLRALLAITAQGKDTTAAALTLWREFHHARAAILSIVETD</sequence>
<reference evidence="1 2" key="1">
    <citation type="submission" date="2020-11" db="EMBL/GenBank/DDBJ databases">
        <title>The genome sequence of Erythrobacter sp. 6D36.</title>
        <authorList>
            <person name="Liu Y."/>
        </authorList>
    </citation>
    <scope>NUCLEOTIDE SEQUENCE [LARGE SCALE GENOMIC DNA]</scope>
    <source>
        <strain evidence="1 2">6D36</strain>
    </source>
</reference>
<keyword evidence="2" id="KW-1185">Reference proteome</keyword>
<dbReference type="EMBL" id="CP064654">
    <property type="protein sequence ID" value="QPC98773.1"/>
    <property type="molecule type" value="Genomic_DNA"/>
</dbReference>
<dbReference type="KEGG" id="qso:IRL76_13190"/>
<dbReference type="RefSeq" id="WP_200981777.1">
    <property type="nucleotide sequence ID" value="NZ_CP064654.1"/>
</dbReference>
<dbReference type="Proteomes" id="UP000594459">
    <property type="component" value="Chromosome"/>
</dbReference>